<keyword evidence="8" id="KW-0472">Membrane</keyword>
<comment type="subcellular location">
    <subcellularLocation>
        <location evidence="1">Cell membrane</location>
        <topology evidence="1">Multi-pass membrane protein</topology>
    </subcellularLocation>
</comment>
<gene>
    <name evidence="11" type="ORF">SMF913_25658</name>
</gene>
<keyword evidence="7" id="KW-0560">Oxidoreductase</keyword>
<dbReference type="GO" id="GO:0020037">
    <property type="term" value="F:heme binding"/>
    <property type="evidence" value="ECO:0007669"/>
    <property type="project" value="TreeGrafter"/>
</dbReference>
<dbReference type="EMBL" id="LJIW01000002">
    <property type="protein sequence ID" value="PNG90193.1"/>
    <property type="molecule type" value="Genomic_DNA"/>
</dbReference>
<evidence type="ECO:0000259" key="10">
    <source>
        <dbReference type="Pfam" id="PF02665"/>
    </source>
</evidence>
<organism evidence="11 12">
    <name type="scientific">Streptomyces malaysiensis</name>
    <dbReference type="NCBI Taxonomy" id="92644"/>
    <lineage>
        <taxon>Bacteria</taxon>
        <taxon>Bacillati</taxon>
        <taxon>Actinomycetota</taxon>
        <taxon>Actinomycetes</taxon>
        <taxon>Kitasatosporales</taxon>
        <taxon>Streptomycetaceae</taxon>
        <taxon>Streptomyces</taxon>
        <taxon>Streptomyces violaceusniger group</taxon>
    </lineage>
</organism>
<feature type="region of interest" description="Disordered" evidence="9">
    <location>
        <begin position="63"/>
        <end position="82"/>
    </location>
</feature>
<evidence type="ECO:0000256" key="4">
    <source>
        <dbReference type="ARBA" id="ARBA00022692"/>
    </source>
</evidence>
<proteinExistence type="predicted"/>
<evidence type="ECO:0000256" key="9">
    <source>
        <dbReference type="SAM" id="MobiDB-lite"/>
    </source>
</evidence>
<dbReference type="Gene3D" id="1.20.950.20">
    <property type="entry name" value="Transmembrane di-heme cytochromes, Chain C"/>
    <property type="match status" value="1"/>
</dbReference>
<dbReference type="AlphaFoldDB" id="A0A2J7YQ93"/>
<sequence length="82" mass="9218">MINADATLSVGAIAHAPLIYQVHATAAWAILAVWPFARLVHAWNIPLSYPWRPYIVYRGRVATHPAEPGTSGRRRRRIGARY</sequence>
<evidence type="ECO:0000313" key="11">
    <source>
        <dbReference type="EMBL" id="PNG90193.1"/>
    </source>
</evidence>
<evidence type="ECO:0000256" key="5">
    <source>
        <dbReference type="ARBA" id="ARBA00022982"/>
    </source>
</evidence>
<name>A0A2J7YQ93_STRMQ</name>
<reference evidence="11 12" key="1">
    <citation type="submission" date="2015-09" db="EMBL/GenBank/DDBJ databases">
        <title>Genome sequence, genome mining and natural product profiling of a biocontrol bacterium Streptomyces malaysiensis F913.</title>
        <authorList>
            <person name="Xu Y."/>
            <person name="Wei J."/>
            <person name="Xie J."/>
            <person name="Li T."/>
            <person name="Zhou Z."/>
        </authorList>
    </citation>
    <scope>NUCLEOTIDE SEQUENCE [LARGE SCALE GENOMIC DNA]</scope>
    <source>
        <strain evidence="11 12">F913</strain>
    </source>
</reference>
<dbReference type="RefSeq" id="WP_250850795.1">
    <property type="nucleotide sequence ID" value="NZ_LJIW01000002.1"/>
</dbReference>
<dbReference type="Pfam" id="PF02665">
    <property type="entry name" value="Nitrate_red_gam"/>
    <property type="match status" value="1"/>
</dbReference>
<keyword evidence="12" id="KW-1185">Reference proteome</keyword>
<dbReference type="Proteomes" id="UP000236520">
    <property type="component" value="Unassembled WGS sequence"/>
</dbReference>
<evidence type="ECO:0000256" key="3">
    <source>
        <dbReference type="ARBA" id="ARBA00022475"/>
    </source>
</evidence>
<evidence type="ECO:0000256" key="2">
    <source>
        <dbReference type="ARBA" id="ARBA00022448"/>
    </source>
</evidence>
<keyword evidence="2" id="KW-0813">Transport</keyword>
<dbReference type="PANTHER" id="PTHR30598:SF3">
    <property type="entry name" value="RESPIRATORY NITRATE REDUCTASE 1 GAMMA CHAIN"/>
    <property type="match status" value="1"/>
</dbReference>
<keyword evidence="3" id="KW-1003">Cell membrane</keyword>
<dbReference type="InterPro" id="IPR023234">
    <property type="entry name" value="NarG-like_domain"/>
</dbReference>
<protein>
    <recommendedName>
        <fullName evidence="10">NarG-like domain-containing protein</fullName>
    </recommendedName>
</protein>
<dbReference type="GO" id="GO:0019645">
    <property type="term" value="P:anaerobic electron transport chain"/>
    <property type="evidence" value="ECO:0007669"/>
    <property type="project" value="TreeGrafter"/>
</dbReference>
<dbReference type="GO" id="GO:0008940">
    <property type="term" value="F:nitrate reductase activity"/>
    <property type="evidence" value="ECO:0007669"/>
    <property type="project" value="TreeGrafter"/>
</dbReference>
<evidence type="ECO:0000313" key="12">
    <source>
        <dbReference type="Proteomes" id="UP000236520"/>
    </source>
</evidence>
<evidence type="ECO:0000256" key="8">
    <source>
        <dbReference type="ARBA" id="ARBA00023136"/>
    </source>
</evidence>
<feature type="compositionally biased region" description="Basic residues" evidence="9">
    <location>
        <begin position="72"/>
        <end position="82"/>
    </location>
</feature>
<accession>A0A2J7YQ93</accession>
<evidence type="ECO:0000256" key="6">
    <source>
        <dbReference type="ARBA" id="ARBA00022989"/>
    </source>
</evidence>
<keyword evidence="4" id="KW-0812">Transmembrane</keyword>
<dbReference type="GO" id="GO:0009055">
    <property type="term" value="F:electron transfer activity"/>
    <property type="evidence" value="ECO:0007669"/>
    <property type="project" value="TreeGrafter"/>
</dbReference>
<evidence type="ECO:0000256" key="7">
    <source>
        <dbReference type="ARBA" id="ARBA00023002"/>
    </source>
</evidence>
<dbReference type="GO" id="GO:0005886">
    <property type="term" value="C:plasma membrane"/>
    <property type="evidence" value="ECO:0007669"/>
    <property type="project" value="UniProtKB-SubCell"/>
</dbReference>
<evidence type="ECO:0000256" key="1">
    <source>
        <dbReference type="ARBA" id="ARBA00004651"/>
    </source>
</evidence>
<keyword evidence="5" id="KW-0249">Electron transport</keyword>
<dbReference type="PANTHER" id="PTHR30598">
    <property type="entry name" value="NITRATE REDUCTASE PRIVATE CHAPERONE, REDOX ENZYME MATURATION PROTEIN REMP FAMILY"/>
    <property type="match status" value="1"/>
</dbReference>
<comment type="caution">
    <text evidence="11">The sequence shown here is derived from an EMBL/GenBank/DDBJ whole genome shotgun (WGS) entry which is preliminary data.</text>
</comment>
<dbReference type="InterPro" id="IPR036197">
    <property type="entry name" value="NarG-like_sf"/>
</dbReference>
<keyword evidence="6" id="KW-1133">Transmembrane helix</keyword>
<dbReference type="SUPFAM" id="SSF103501">
    <property type="entry name" value="Respiratory nitrate reductase 1 gamma chain"/>
    <property type="match status" value="1"/>
</dbReference>
<dbReference type="InterPro" id="IPR051936">
    <property type="entry name" value="Heme-iron_electron_transfer"/>
</dbReference>
<feature type="domain" description="NarG-like" evidence="10">
    <location>
        <begin position="10"/>
        <end position="60"/>
    </location>
</feature>